<dbReference type="SUPFAM" id="SSF48008">
    <property type="entry name" value="GntR ligand-binding domain-like"/>
    <property type="match status" value="1"/>
</dbReference>
<dbReference type="STRING" id="1471761.B0W44_11520"/>
<dbReference type="PRINTS" id="PR00035">
    <property type="entry name" value="HTHGNTR"/>
</dbReference>
<dbReference type="EMBL" id="CP019699">
    <property type="protein sequence ID" value="AQS57527.1"/>
    <property type="molecule type" value="Genomic_DNA"/>
</dbReference>
<evidence type="ECO:0000259" key="5">
    <source>
        <dbReference type="PROSITE" id="PS50949"/>
    </source>
</evidence>
<dbReference type="SMART" id="SM00895">
    <property type="entry name" value="FCD"/>
    <property type="match status" value="1"/>
</dbReference>
<reference evidence="6 7" key="1">
    <citation type="journal article" date="2015" name="Int. J. Syst. Evol. Microbiol.">
        <title>Novibacillus thermophilus gen. nov., sp. nov., a Gram-staining-negative and moderately thermophilic member of the family Thermoactinomycetaceae.</title>
        <authorList>
            <person name="Yang G."/>
            <person name="Chen J."/>
            <person name="Zhou S."/>
        </authorList>
    </citation>
    <scope>NUCLEOTIDE SEQUENCE [LARGE SCALE GENOMIC DNA]</scope>
    <source>
        <strain evidence="6 7">SG-1</strain>
    </source>
</reference>
<dbReference type="GO" id="GO:0003677">
    <property type="term" value="F:DNA binding"/>
    <property type="evidence" value="ECO:0007669"/>
    <property type="project" value="UniProtKB-KW"/>
</dbReference>
<organism evidence="6 7">
    <name type="scientific">Novibacillus thermophilus</name>
    <dbReference type="NCBI Taxonomy" id="1471761"/>
    <lineage>
        <taxon>Bacteria</taxon>
        <taxon>Bacillati</taxon>
        <taxon>Bacillota</taxon>
        <taxon>Bacilli</taxon>
        <taxon>Bacillales</taxon>
        <taxon>Thermoactinomycetaceae</taxon>
        <taxon>Novibacillus</taxon>
    </lineage>
</organism>
<dbReference type="Pfam" id="PF07729">
    <property type="entry name" value="FCD"/>
    <property type="match status" value="1"/>
</dbReference>
<dbReference type="InterPro" id="IPR008920">
    <property type="entry name" value="TF_FadR/GntR_C"/>
</dbReference>
<dbReference type="PROSITE" id="PS50949">
    <property type="entry name" value="HTH_GNTR"/>
    <property type="match status" value="1"/>
</dbReference>
<sequence>MWSRRANVLPKIKQNRTLADQAYTLIKKSIVNNELKPGDWLAEEEIATQMGISRTPIRSALTQLSYEGLVEMSPGKRARVSTISDKDIRDFLVIREVLEALAAELATTEMTETDFEDLEDIVARQKKSIESEDFTQFVELDRQFHSRIASVTNNKKLSEFVENLNTQLQRFLILTGTLQKAAREAVEEHENIVEALRTKKADKAKDAMAHHVRQVSERMTT</sequence>
<dbReference type="PANTHER" id="PTHR43537:SF24">
    <property type="entry name" value="GLUCONATE OPERON TRANSCRIPTIONAL REPRESSOR"/>
    <property type="match status" value="1"/>
</dbReference>
<dbReference type="InterPro" id="IPR011711">
    <property type="entry name" value="GntR_C"/>
</dbReference>
<dbReference type="InterPro" id="IPR000524">
    <property type="entry name" value="Tscrpt_reg_HTH_GntR"/>
</dbReference>
<protein>
    <recommendedName>
        <fullName evidence="5">HTH gntR-type domain-containing protein</fullName>
    </recommendedName>
</protein>
<feature type="domain" description="HTH gntR-type" evidence="5">
    <location>
        <begin position="16"/>
        <end position="83"/>
    </location>
</feature>
<accession>A0A1U9KBT2</accession>
<evidence type="ECO:0000313" key="6">
    <source>
        <dbReference type="EMBL" id="AQS57527.1"/>
    </source>
</evidence>
<proteinExistence type="predicted"/>
<keyword evidence="3" id="KW-0804">Transcription</keyword>
<evidence type="ECO:0000256" key="2">
    <source>
        <dbReference type="ARBA" id="ARBA00023125"/>
    </source>
</evidence>
<dbReference type="InterPro" id="IPR036388">
    <property type="entry name" value="WH-like_DNA-bd_sf"/>
</dbReference>
<dbReference type="KEGG" id="ntr:B0W44_11520"/>
<keyword evidence="2" id="KW-0238">DNA-binding</keyword>
<dbReference type="SUPFAM" id="SSF46785">
    <property type="entry name" value="Winged helix' DNA-binding domain"/>
    <property type="match status" value="1"/>
</dbReference>
<dbReference type="InterPro" id="IPR036390">
    <property type="entry name" value="WH_DNA-bd_sf"/>
</dbReference>
<feature type="coiled-coil region" evidence="4">
    <location>
        <begin position="179"/>
        <end position="206"/>
    </location>
</feature>
<keyword evidence="1" id="KW-0805">Transcription regulation</keyword>
<evidence type="ECO:0000256" key="1">
    <source>
        <dbReference type="ARBA" id="ARBA00023015"/>
    </source>
</evidence>
<keyword evidence="7" id="KW-1185">Reference proteome</keyword>
<dbReference type="PANTHER" id="PTHR43537">
    <property type="entry name" value="TRANSCRIPTIONAL REGULATOR, GNTR FAMILY"/>
    <property type="match status" value="1"/>
</dbReference>
<dbReference type="AlphaFoldDB" id="A0A1U9KBT2"/>
<dbReference type="Proteomes" id="UP000188603">
    <property type="component" value="Chromosome"/>
</dbReference>
<dbReference type="SMART" id="SM00345">
    <property type="entry name" value="HTH_GNTR"/>
    <property type="match status" value="1"/>
</dbReference>
<evidence type="ECO:0000256" key="4">
    <source>
        <dbReference type="SAM" id="Coils"/>
    </source>
</evidence>
<dbReference type="Gene3D" id="1.10.10.10">
    <property type="entry name" value="Winged helix-like DNA-binding domain superfamily/Winged helix DNA-binding domain"/>
    <property type="match status" value="1"/>
</dbReference>
<dbReference type="CDD" id="cd07377">
    <property type="entry name" value="WHTH_GntR"/>
    <property type="match status" value="1"/>
</dbReference>
<dbReference type="Pfam" id="PF00392">
    <property type="entry name" value="GntR"/>
    <property type="match status" value="1"/>
</dbReference>
<dbReference type="Gene3D" id="1.20.120.530">
    <property type="entry name" value="GntR ligand-binding domain-like"/>
    <property type="match status" value="1"/>
</dbReference>
<name>A0A1U9KBT2_9BACL</name>
<gene>
    <name evidence="6" type="ORF">B0W44_11520</name>
</gene>
<keyword evidence="4" id="KW-0175">Coiled coil</keyword>
<evidence type="ECO:0000256" key="3">
    <source>
        <dbReference type="ARBA" id="ARBA00023163"/>
    </source>
</evidence>
<evidence type="ECO:0000313" key="7">
    <source>
        <dbReference type="Proteomes" id="UP000188603"/>
    </source>
</evidence>
<dbReference type="GO" id="GO:0003700">
    <property type="term" value="F:DNA-binding transcription factor activity"/>
    <property type="evidence" value="ECO:0007669"/>
    <property type="project" value="InterPro"/>
</dbReference>